<organism evidence="1">
    <name type="scientific">plant metagenome</name>
    <dbReference type="NCBI Taxonomy" id="1297885"/>
    <lineage>
        <taxon>unclassified sequences</taxon>
        <taxon>metagenomes</taxon>
        <taxon>organismal metagenomes</taxon>
    </lineage>
</organism>
<keyword evidence="1" id="KW-0378">Hydrolase</keyword>
<dbReference type="HAMAP" id="MF_02233">
    <property type="entry name" value="UbiV"/>
    <property type="match status" value="1"/>
</dbReference>
<dbReference type="GO" id="GO:0006744">
    <property type="term" value="P:ubiquinone biosynthetic process"/>
    <property type="evidence" value="ECO:0007669"/>
    <property type="project" value="InterPro"/>
</dbReference>
<dbReference type="PANTHER" id="PTHR30217">
    <property type="entry name" value="PEPTIDASE U32 FAMILY"/>
    <property type="match status" value="1"/>
</dbReference>
<gene>
    <name evidence="1" type="ORF">AMP9_2258</name>
    <name evidence="2" type="ORF">RAN3_2274</name>
</gene>
<dbReference type="Pfam" id="PF01136">
    <property type="entry name" value="Peptidase_U32"/>
    <property type="match status" value="1"/>
</dbReference>
<evidence type="ECO:0000313" key="1">
    <source>
        <dbReference type="EMBL" id="VFR16543.1"/>
    </source>
</evidence>
<sequence>MSYHITLGPLLYYWSRQETLNFYAEAADSAVDEICVGETVCSRRHELKAADWLDLAADLRAAGKSVRLVTRTLVETAGEGQAVRRLCSEEGYGFEAGETGAVRHLQGRPFIAGPHMNAYNGPTLHWLASLGAAGFVAPLEMDRETLALLLAERPAGMRAEVMVWGRMPLAFSARCFTARHFRLKKDECAYRCSEHPDGLMLRTRDATDFLAINGVQTQSAACLDLLDQATELAAMGVDALRISPHSQGTWDAVAVLSEQRQGRASRPVSPPAGIARCNGYWFGQPGIAWHTPNEEHA</sequence>
<dbReference type="GO" id="GO:0008233">
    <property type="term" value="F:peptidase activity"/>
    <property type="evidence" value="ECO:0007669"/>
    <property type="project" value="UniProtKB-KW"/>
</dbReference>
<dbReference type="GO" id="GO:0006508">
    <property type="term" value="P:proteolysis"/>
    <property type="evidence" value="ECO:0007669"/>
    <property type="project" value="UniProtKB-KW"/>
</dbReference>
<dbReference type="AlphaFoldDB" id="A0A484NSG8"/>
<dbReference type="InterPro" id="IPR043693">
    <property type="entry name" value="UbiV"/>
</dbReference>
<dbReference type="PANTHER" id="PTHR30217:SF11">
    <property type="entry name" value="UBIQUINONE BIOSYNTHESIS PROTEIN UBIV"/>
    <property type="match status" value="1"/>
</dbReference>
<reference evidence="1" key="1">
    <citation type="submission" date="2019-03" db="EMBL/GenBank/DDBJ databases">
        <authorList>
            <person name="Danneels B."/>
        </authorList>
    </citation>
    <scope>NUCLEOTIDE SEQUENCE</scope>
</reference>
<keyword evidence="1" id="KW-0645">Protease</keyword>
<name>A0A484NSG8_9ZZZZ</name>
<dbReference type="NCBIfam" id="NF011991">
    <property type="entry name" value="PRK15447.1"/>
    <property type="match status" value="1"/>
</dbReference>
<protein>
    <submittedName>
        <fullName evidence="1">FIG139928: Putative protease</fullName>
    </submittedName>
</protein>
<dbReference type="InterPro" id="IPR051454">
    <property type="entry name" value="RNA/ubiquinone_mod_enzymes"/>
</dbReference>
<dbReference type="EMBL" id="CAADHY010000006">
    <property type="protein sequence ID" value="VFR16543.1"/>
    <property type="molecule type" value="Genomic_DNA"/>
</dbReference>
<dbReference type="InterPro" id="IPR001539">
    <property type="entry name" value="Peptidase_U32"/>
</dbReference>
<proteinExistence type="inferred from homology"/>
<accession>A0A484NSG8</accession>
<dbReference type="EMBL" id="CAADIO010000004">
    <property type="protein sequence ID" value="VFR79884.1"/>
    <property type="molecule type" value="Genomic_DNA"/>
</dbReference>
<evidence type="ECO:0000313" key="2">
    <source>
        <dbReference type="EMBL" id="VFR79884.1"/>
    </source>
</evidence>